<dbReference type="AlphaFoldDB" id="A0A645D8R6"/>
<organism evidence="7">
    <name type="scientific">bioreactor metagenome</name>
    <dbReference type="NCBI Taxonomy" id="1076179"/>
    <lineage>
        <taxon>unclassified sequences</taxon>
        <taxon>metagenomes</taxon>
        <taxon>ecological metagenomes</taxon>
    </lineage>
</organism>
<dbReference type="SUPFAM" id="SSF56954">
    <property type="entry name" value="Outer membrane efflux proteins (OEP)"/>
    <property type="match status" value="1"/>
</dbReference>
<dbReference type="GO" id="GO:1990281">
    <property type="term" value="C:efflux pump complex"/>
    <property type="evidence" value="ECO:0007669"/>
    <property type="project" value="TreeGrafter"/>
</dbReference>
<keyword evidence="6" id="KW-0998">Cell outer membrane</keyword>
<evidence type="ECO:0000313" key="7">
    <source>
        <dbReference type="EMBL" id="MPM85597.1"/>
    </source>
</evidence>
<evidence type="ECO:0000256" key="5">
    <source>
        <dbReference type="ARBA" id="ARBA00023136"/>
    </source>
</evidence>
<evidence type="ECO:0000256" key="3">
    <source>
        <dbReference type="ARBA" id="ARBA00022452"/>
    </source>
</evidence>
<dbReference type="GO" id="GO:0015562">
    <property type="term" value="F:efflux transmembrane transporter activity"/>
    <property type="evidence" value="ECO:0007669"/>
    <property type="project" value="InterPro"/>
</dbReference>
<sequence>MNKTFELVRSQRLPVLAGFGNYVVQMQSNDFTFKGIWPNSLLVGLSLQVPIFNKFSTSLKEKQTKIGIRQIELQKSLLERSLSLTAQNAINEMQRTKIQLQSDKEAVEQAIKGYDIAKVRYKTGVGTVLELNDSEVSLTTSKLNLNQTLYDFLKAKNEFEKVQGIEKSK</sequence>
<proteinExistence type="predicted"/>
<gene>
    <name evidence="7" type="ORF">SDC9_132678</name>
</gene>
<keyword evidence="5" id="KW-0472">Membrane</keyword>
<dbReference type="Pfam" id="PF02321">
    <property type="entry name" value="OEP"/>
    <property type="match status" value="1"/>
</dbReference>
<dbReference type="PANTHER" id="PTHR30026">
    <property type="entry name" value="OUTER MEMBRANE PROTEIN TOLC"/>
    <property type="match status" value="1"/>
</dbReference>
<evidence type="ECO:0008006" key="8">
    <source>
        <dbReference type="Google" id="ProtNLM"/>
    </source>
</evidence>
<evidence type="ECO:0000256" key="4">
    <source>
        <dbReference type="ARBA" id="ARBA00022692"/>
    </source>
</evidence>
<dbReference type="PANTHER" id="PTHR30026:SF20">
    <property type="entry name" value="OUTER MEMBRANE PROTEIN TOLC"/>
    <property type="match status" value="1"/>
</dbReference>
<dbReference type="InterPro" id="IPR003423">
    <property type="entry name" value="OMP_efflux"/>
</dbReference>
<dbReference type="GO" id="GO:0009279">
    <property type="term" value="C:cell outer membrane"/>
    <property type="evidence" value="ECO:0007669"/>
    <property type="project" value="UniProtKB-SubCell"/>
</dbReference>
<dbReference type="Gene3D" id="1.20.1600.10">
    <property type="entry name" value="Outer membrane efflux proteins (OEP)"/>
    <property type="match status" value="1"/>
</dbReference>
<keyword evidence="3" id="KW-1134">Transmembrane beta strand</keyword>
<keyword evidence="2" id="KW-0813">Transport</keyword>
<accession>A0A645D8R6</accession>
<evidence type="ECO:0000256" key="6">
    <source>
        <dbReference type="ARBA" id="ARBA00023237"/>
    </source>
</evidence>
<evidence type="ECO:0000256" key="1">
    <source>
        <dbReference type="ARBA" id="ARBA00004442"/>
    </source>
</evidence>
<dbReference type="InterPro" id="IPR051906">
    <property type="entry name" value="TolC-like"/>
</dbReference>
<protein>
    <recommendedName>
        <fullName evidence="8">Outer membrane protein TolC</fullName>
    </recommendedName>
</protein>
<evidence type="ECO:0000256" key="2">
    <source>
        <dbReference type="ARBA" id="ARBA00022448"/>
    </source>
</evidence>
<name>A0A645D8R6_9ZZZZ</name>
<comment type="caution">
    <text evidence="7">The sequence shown here is derived from an EMBL/GenBank/DDBJ whole genome shotgun (WGS) entry which is preliminary data.</text>
</comment>
<dbReference type="GO" id="GO:0015288">
    <property type="term" value="F:porin activity"/>
    <property type="evidence" value="ECO:0007669"/>
    <property type="project" value="TreeGrafter"/>
</dbReference>
<keyword evidence="4" id="KW-0812">Transmembrane</keyword>
<reference evidence="7" key="1">
    <citation type="submission" date="2019-08" db="EMBL/GenBank/DDBJ databases">
        <authorList>
            <person name="Kucharzyk K."/>
            <person name="Murdoch R.W."/>
            <person name="Higgins S."/>
            <person name="Loffler F."/>
        </authorList>
    </citation>
    <scope>NUCLEOTIDE SEQUENCE</scope>
</reference>
<dbReference type="EMBL" id="VSSQ01033859">
    <property type="protein sequence ID" value="MPM85597.1"/>
    <property type="molecule type" value="Genomic_DNA"/>
</dbReference>
<comment type="subcellular location">
    <subcellularLocation>
        <location evidence="1">Cell outer membrane</location>
    </subcellularLocation>
</comment>